<dbReference type="AlphaFoldDB" id="A0A1Q9LNB8"/>
<sequence length="203" mass="21431">MRRLAAAVAENVALPVAVYLLLGWVGWQPVWALVGASAASVLVLAARYLRTGEVAALGVLVLARFAVGVAVAVVTGDARLELAKDSAVTGVVGVVAAVSLLLRRPLIARIRRDLAEDRELFDRRWRELPGFRALHRGLTLVWTVGLVGEAALAVVLIYSLPLTAAVVATSVLSPAVLAGLIGWTEVSARRWTARHAAAPAPRS</sequence>
<evidence type="ECO:0008006" key="4">
    <source>
        <dbReference type="Google" id="ProtNLM"/>
    </source>
</evidence>
<proteinExistence type="predicted"/>
<feature type="transmembrane region" description="Helical" evidence="1">
    <location>
        <begin position="54"/>
        <end position="74"/>
    </location>
</feature>
<comment type="caution">
    <text evidence="2">The sequence shown here is derived from an EMBL/GenBank/DDBJ whole genome shotgun (WGS) entry which is preliminary data.</text>
</comment>
<dbReference type="STRING" id="1193682.BJP25_14720"/>
<feature type="transmembrane region" description="Helical" evidence="1">
    <location>
        <begin position="7"/>
        <end position="25"/>
    </location>
</feature>
<dbReference type="RefSeq" id="WP_075974443.1">
    <property type="nucleotide sequence ID" value="NZ_MKQR01000009.1"/>
</dbReference>
<feature type="transmembrane region" description="Helical" evidence="1">
    <location>
        <begin position="164"/>
        <end position="184"/>
    </location>
</feature>
<organism evidence="2 3">
    <name type="scientific">Actinokineospora bangkokensis</name>
    <dbReference type="NCBI Taxonomy" id="1193682"/>
    <lineage>
        <taxon>Bacteria</taxon>
        <taxon>Bacillati</taxon>
        <taxon>Actinomycetota</taxon>
        <taxon>Actinomycetes</taxon>
        <taxon>Pseudonocardiales</taxon>
        <taxon>Pseudonocardiaceae</taxon>
        <taxon>Actinokineospora</taxon>
    </lineage>
</organism>
<keyword evidence="3" id="KW-1185">Reference proteome</keyword>
<evidence type="ECO:0000256" key="1">
    <source>
        <dbReference type="SAM" id="Phobius"/>
    </source>
</evidence>
<feature type="transmembrane region" description="Helical" evidence="1">
    <location>
        <begin position="31"/>
        <end position="49"/>
    </location>
</feature>
<feature type="transmembrane region" description="Helical" evidence="1">
    <location>
        <begin position="133"/>
        <end position="158"/>
    </location>
</feature>
<dbReference type="Proteomes" id="UP000186040">
    <property type="component" value="Unassembled WGS sequence"/>
</dbReference>
<accession>A0A1Q9LNB8</accession>
<reference evidence="2 3" key="1">
    <citation type="submission" date="2016-10" db="EMBL/GenBank/DDBJ databases">
        <title>The Draft Genome Sequence of Actinokineospora bangkokensis 44EHWT reveals the biosynthetic pathway of antifungal compounds Thailandins with unusual extender unit butylmalonyl-CoA.</title>
        <authorList>
            <person name="Greule A."/>
            <person name="Intra B."/>
            <person name="Flemming S."/>
            <person name="Rommel M.G."/>
            <person name="Panbangred W."/>
            <person name="Bechthold A."/>
        </authorList>
    </citation>
    <scope>NUCLEOTIDE SEQUENCE [LARGE SCALE GENOMIC DNA]</scope>
    <source>
        <strain evidence="2 3">44EHW</strain>
    </source>
</reference>
<gene>
    <name evidence="2" type="ORF">BJP25_14720</name>
</gene>
<keyword evidence="1" id="KW-0472">Membrane</keyword>
<protein>
    <recommendedName>
        <fullName evidence="4">DUF3159 domain-containing protein</fullName>
    </recommendedName>
</protein>
<dbReference type="OrthoDB" id="4544430at2"/>
<evidence type="ECO:0000313" key="2">
    <source>
        <dbReference type="EMBL" id="OLR93547.1"/>
    </source>
</evidence>
<name>A0A1Q9LNB8_9PSEU</name>
<keyword evidence="1" id="KW-1133">Transmembrane helix</keyword>
<evidence type="ECO:0000313" key="3">
    <source>
        <dbReference type="Proteomes" id="UP000186040"/>
    </source>
</evidence>
<keyword evidence="1" id="KW-0812">Transmembrane</keyword>
<feature type="transmembrane region" description="Helical" evidence="1">
    <location>
        <begin position="86"/>
        <end position="102"/>
    </location>
</feature>
<dbReference type="EMBL" id="MKQR01000009">
    <property type="protein sequence ID" value="OLR93547.1"/>
    <property type="molecule type" value="Genomic_DNA"/>
</dbReference>
<dbReference type="NCBIfam" id="NF041646">
    <property type="entry name" value="VC0807_fam"/>
    <property type="match status" value="1"/>
</dbReference>